<feature type="domain" description="WIBG Mago-binding" evidence="3">
    <location>
        <begin position="15"/>
        <end position="41"/>
    </location>
</feature>
<feature type="region of interest" description="Disordered" evidence="2">
    <location>
        <begin position="17"/>
        <end position="151"/>
    </location>
</feature>
<organism evidence="4 5">
    <name type="scientific">Jimgerdemannia flammicorona</name>
    <dbReference type="NCBI Taxonomy" id="994334"/>
    <lineage>
        <taxon>Eukaryota</taxon>
        <taxon>Fungi</taxon>
        <taxon>Fungi incertae sedis</taxon>
        <taxon>Mucoromycota</taxon>
        <taxon>Mucoromycotina</taxon>
        <taxon>Endogonomycetes</taxon>
        <taxon>Endogonales</taxon>
        <taxon>Endogonaceae</taxon>
        <taxon>Jimgerdemannia</taxon>
    </lineage>
</organism>
<dbReference type="EMBL" id="RBNJ01004913">
    <property type="protein sequence ID" value="RUS29626.1"/>
    <property type="molecule type" value="Genomic_DNA"/>
</dbReference>
<dbReference type="AlphaFoldDB" id="A0A433QIH5"/>
<protein>
    <recommendedName>
        <fullName evidence="3">WIBG Mago-binding domain-containing protein</fullName>
    </recommendedName>
</protein>
<proteinExistence type="predicted"/>
<feature type="compositionally biased region" description="Basic and acidic residues" evidence="2">
    <location>
        <begin position="44"/>
        <end position="55"/>
    </location>
</feature>
<evidence type="ECO:0000256" key="2">
    <source>
        <dbReference type="SAM" id="MobiDB-lite"/>
    </source>
</evidence>
<dbReference type="InterPro" id="IPR039333">
    <property type="entry name" value="PYM1"/>
</dbReference>
<dbReference type="InterPro" id="IPR015362">
    <property type="entry name" value="WIBG_mago-bd"/>
</dbReference>
<dbReference type="InterPro" id="IPR036348">
    <property type="entry name" value="WIBG_N_sf"/>
</dbReference>
<dbReference type="Pfam" id="PF09282">
    <property type="entry name" value="Mago-bind"/>
    <property type="match status" value="1"/>
</dbReference>
<dbReference type="PANTHER" id="PTHR22959">
    <property type="entry name" value="PYM PROTEIN"/>
    <property type="match status" value="1"/>
</dbReference>
<keyword evidence="1" id="KW-0175">Coiled coil</keyword>
<accession>A0A433QIH5</accession>
<dbReference type="GO" id="GO:1903259">
    <property type="term" value="P:exon-exon junction complex disassembly"/>
    <property type="evidence" value="ECO:0007669"/>
    <property type="project" value="InterPro"/>
</dbReference>
<dbReference type="Proteomes" id="UP000274822">
    <property type="component" value="Unassembled WGS sequence"/>
</dbReference>
<feature type="compositionally biased region" description="Low complexity" evidence="2">
    <location>
        <begin position="127"/>
        <end position="138"/>
    </location>
</feature>
<comment type="caution">
    <text evidence="4">The sequence shown here is derived from an EMBL/GenBank/DDBJ whole genome shotgun (WGS) entry which is preliminary data.</text>
</comment>
<dbReference type="PANTHER" id="PTHR22959:SF0">
    <property type="entry name" value="PARTNER OF Y14 AND MAGO"/>
    <property type="match status" value="1"/>
</dbReference>
<gene>
    <name evidence="4" type="ORF">BC938DRAFT_480439</name>
</gene>
<dbReference type="GO" id="GO:0005737">
    <property type="term" value="C:cytoplasm"/>
    <property type="evidence" value="ECO:0007669"/>
    <property type="project" value="TreeGrafter"/>
</dbReference>
<feature type="coiled-coil region" evidence="1">
    <location>
        <begin position="151"/>
        <end position="198"/>
    </location>
</feature>
<feature type="compositionally biased region" description="Basic residues" evidence="2">
    <location>
        <begin position="84"/>
        <end position="98"/>
    </location>
</feature>
<dbReference type="SMART" id="SM01273">
    <property type="entry name" value="Mago-bind"/>
    <property type="match status" value="1"/>
</dbReference>
<evidence type="ECO:0000313" key="5">
    <source>
        <dbReference type="Proteomes" id="UP000274822"/>
    </source>
</evidence>
<sequence>MSTPTLSGIVTKAADQSIVPASRRPDGTLRKEIKIRPGYTPPEDVAKYSNDRLETSRVVAKSEYPVGYTPPAEKKDEPVGSGTKKSKSQKKNERRKAKRAEEADGSEGERDVPAVMVPKPKKEEAKASAPVPALAPAPVQDSAPADPQKKIKALEKKLRQAEQLKEKQAKGESLLPEQMEKIDKMADLEEELRKLKVQ</sequence>
<evidence type="ECO:0000256" key="1">
    <source>
        <dbReference type="SAM" id="Coils"/>
    </source>
</evidence>
<evidence type="ECO:0000313" key="4">
    <source>
        <dbReference type="EMBL" id="RUS29626.1"/>
    </source>
</evidence>
<dbReference type="GO" id="GO:0035145">
    <property type="term" value="C:exon-exon junction complex"/>
    <property type="evidence" value="ECO:0007669"/>
    <property type="project" value="TreeGrafter"/>
</dbReference>
<reference evidence="4 5" key="1">
    <citation type="journal article" date="2018" name="New Phytol.">
        <title>Phylogenomics of Endogonaceae and evolution of mycorrhizas within Mucoromycota.</title>
        <authorList>
            <person name="Chang Y."/>
            <person name="Desiro A."/>
            <person name="Na H."/>
            <person name="Sandor L."/>
            <person name="Lipzen A."/>
            <person name="Clum A."/>
            <person name="Barry K."/>
            <person name="Grigoriev I.V."/>
            <person name="Martin F.M."/>
            <person name="Stajich J.E."/>
            <person name="Smith M.E."/>
            <person name="Bonito G."/>
            <person name="Spatafora J.W."/>
        </authorList>
    </citation>
    <scope>NUCLEOTIDE SEQUENCE [LARGE SCALE GENOMIC DNA]</scope>
    <source>
        <strain evidence="4 5">AD002</strain>
    </source>
</reference>
<dbReference type="SUPFAM" id="SSF101931">
    <property type="entry name" value="Pym (Within the bgcn gene intron protein, WIBG), N-terminal domain"/>
    <property type="match status" value="1"/>
</dbReference>
<keyword evidence="5" id="KW-1185">Reference proteome</keyword>
<name>A0A433QIH5_9FUNG</name>
<feature type="compositionally biased region" description="Basic and acidic residues" evidence="2">
    <location>
        <begin position="23"/>
        <end position="35"/>
    </location>
</feature>
<dbReference type="GO" id="GO:0003723">
    <property type="term" value="F:RNA binding"/>
    <property type="evidence" value="ECO:0007669"/>
    <property type="project" value="TreeGrafter"/>
</dbReference>
<evidence type="ECO:0000259" key="3">
    <source>
        <dbReference type="SMART" id="SM01273"/>
    </source>
</evidence>
<feature type="compositionally biased region" description="Basic and acidic residues" evidence="2">
    <location>
        <begin position="99"/>
        <end position="112"/>
    </location>
</feature>